<evidence type="ECO:0000313" key="2">
    <source>
        <dbReference type="EMBL" id="GAH06415.1"/>
    </source>
</evidence>
<evidence type="ECO:0000256" key="1">
    <source>
        <dbReference type="SAM" id="Phobius"/>
    </source>
</evidence>
<proteinExistence type="predicted"/>
<gene>
    <name evidence="2" type="ORF">S01H4_57289</name>
</gene>
<comment type="caution">
    <text evidence="2">The sequence shown here is derived from an EMBL/GenBank/DDBJ whole genome shotgun (WGS) entry which is preliminary data.</text>
</comment>
<keyword evidence="1" id="KW-0472">Membrane</keyword>
<keyword evidence="1" id="KW-1133">Transmembrane helix</keyword>
<dbReference type="EMBL" id="BART01033304">
    <property type="protein sequence ID" value="GAH06415.1"/>
    <property type="molecule type" value="Genomic_DNA"/>
</dbReference>
<organism evidence="2">
    <name type="scientific">marine sediment metagenome</name>
    <dbReference type="NCBI Taxonomy" id="412755"/>
    <lineage>
        <taxon>unclassified sequences</taxon>
        <taxon>metagenomes</taxon>
        <taxon>ecological metagenomes</taxon>
    </lineage>
</organism>
<feature type="transmembrane region" description="Helical" evidence="1">
    <location>
        <begin position="12"/>
        <end position="29"/>
    </location>
</feature>
<sequence length="97" mass="10813">MLKEKITFGSKRVFILIAAMAIIIPFFLISNISCGIIKGETGETEEAVELEEAEGIEDELIKGEELIESTVEITIWDCLGPKERLAFMESRDGFVSE</sequence>
<reference evidence="2" key="1">
    <citation type="journal article" date="2014" name="Front. Microbiol.">
        <title>High frequency of phylogenetically diverse reductive dehalogenase-homologous genes in deep subseafloor sedimentary metagenomes.</title>
        <authorList>
            <person name="Kawai M."/>
            <person name="Futagami T."/>
            <person name="Toyoda A."/>
            <person name="Takaki Y."/>
            <person name="Nishi S."/>
            <person name="Hori S."/>
            <person name="Arai W."/>
            <person name="Tsubouchi T."/>
            <person name="Morono Y."/>
            <person name="Uchiyama I."/>
            <person name="Ito T."/>
            <person name="Fujiyama A."/>
            <person name="Inagaki F."/>
            <person name="Takami H."/>
        </authorList>
    </citation>
    <scope>NUCLEOTIDE SEQUENCE</scope>
    <source>
        <strain evidence="2">Expedition CK06-06</strain>
    </source>
</reference>
<keyword evidence="1" id="KW-0812">Transmembrane</keyword>
<accession>X1DDM2</accession>
<feature type="non-terminal residue" evidence="2">
    <location>
        <position position="97"/>
    </location>
</feature>
<protein>
    <submittedName>
        <fullName evidence="2">Uncharacterized protein</fullName>
    </submittedName>
</protein>
<name>X1DDM2_9ZZZZ</name>
<dbReference type="AlphaFoldDB" id="X1DDM2"/>